<comment type="similarity">
    <text evidence="1 13 14 15">Belongs to the NDK family.</text>
</comment>
<feature type="binding site" evidence="13 14">
    <location>
        <position position="115"/>
    </location>
    <ligand>
        <name>ATP</name>
        <dbReference type="ChEBI" id="CHEBI:30616"/>
    </ligand>
</feature>
<feature type="binding site" evidence="13 14">
    <location>
        <position position="88"/>
    </location>
    <ligand>
        <name>ATP</name>
        <dbReference type="ChEBI" id="CHEBI:30616"/>
    </ligand>
</feature>
<dbReference type="CDD" id="cd04413">
    <property type="entry name" value="NDPk_I"/>
    <property type="match status" value="1"/>
</dbReference>
<feature type="binding site" evidence="13 14">
    <location>
        <position position="12"/>
    </location>
    <ligand>
        <name>ATP</name>
        <dbReference type="ChEBI" id="CHEBI:30616"/>
    </ligand>
</feature>
<evidence type="ECO:0000256" key="13">
    <source>
        <dbReference type="HAMAP-Rule" id="MF_00451"/>
    </source>
</evidence>
<dbReference type="Proteomes" id="UP000238701">
    <property type="component" value="Unassembled WGS sequence"/>
</dbReference>
<dbReference type="PROSITE" id="PS51374">
    <property type="entry name" value="NDPK_LIKE"/>
    <property type="match status" value="1"/>
</dbReference>
<dbReference type="GO" id="GO:0004550">
    <property type="term" value="F:nucleoside diphosphate kinase activity"/>
    <property type="evidence" value="ECO:0007669"/>
    <property type="project" value="UniProtKB-UniRule"/>
</dbReference>
<feature type="active site" description="Pros-phosphohistidine intermediate" evidence="13 14">
    <location>
        <position position="118"/>
    </location>
</feature>
<evidence type="ECO:0000256" key="2">
    <source>
        <dbReference type="ARBA" id="ARBA00012966"/>
    </source>
</evidence>
<dbReference type="InterPro" id="IPR023005">
    <property type="entry name" value="Nucleoside_diP_kinase_AS"/>
</dbReference>
<dbReference type="GO" id="GO:0005524">
    <property type="term" value="F:ATP binding"/>
    <property type="evidence" value="ECO:0007669"/>
    <property type="project" value="UniProtKB-UniRule"/>
</dbReference>
<evidence type="ECO:0000256" key="5">
    <source>
        <dbReference type="ARBA" id="ARBA00022553"/>
    </source>
</evidence>
<accession>A0A2U3JY93</accession>
<dbReference type="PANTHER" id="PTHR46161:SF3">
    <property type="entry name" value="NUCLEOSIDE DIPHOSPHATE KINASE DDB_G0292928-RELATED"/>
    <property type="match status" value="1"/>
</dbReference>
<keyword evidence="5 13" id="KW-0597">Phosphoprotein</keyword>
<keyword evidence="4 13" id="KW-0963">Cytoplasm</keyword>
<dbReference type="PROSITE" id="PS00469">
    <property type="entry name" value="NDPK"/>
    <property type="match status" value="1"/>
</dbReference>
<evidence type="ECO:0000256" key="15">
    <source>
        <dbReference type="RuleBase" id="RU004011"/>
    </source>
</evidence>
<feature type="binding site" evidence="13 14">
    <location>
        <position position="60"/>
    </location>
    <ligand>
        <name>ATP</name>
        <dbReference type="ChEBI" id="CHEBI:30616"/>
    </ligand>
</feature>
<organism evidence="18 19">
    <name type="scientific">Candidatus Sulfotelmatobacter kueseliae</name>
    <dbReference type="NCBI Taxonomy" id="2042962"/>
    <lineage>
        <taxon>Bacteria</taxon>
        <taxon>Pseudomonadati</taxon>
        <taxon>Acidobacteriota</taxon>
        <taxon>Terriglobia</taxon>
        <taxon>Terriglobales</taxon>
        <taxon>Candidatus Korobacteraceae</taxon>
        <taxon>Candidatus Sulfotelmatobacter</taxon>
    </lineage>
</organism>
<gene>
    <name evidence="13 18" type="primary">ndk</name>
    <name evidence="18" type="ORF">SBA1_1040077</name>
</gene>
<comment type="function">
    <text evidence="13">Major role in the synthesis of nucleoside triphosphates other than ATP. The ATP gamma phosphate is transferred to the NDP beta phosphate via a ping-pong mechanism, using a phosphorylated active-site intermediate.</text>
</comment>
<evidence type="ECO:0000256" key="16">
    <source>
        <dbReference type="RuleBase" id="RU004013"/>
    </source>
</evidence>
<evidence type="ECO:0000256" key="14">
    <source>
        <dbReference type="PROSITE-ProRule" id="PRU00706"/>
    </source>
</evidence>
<dbReference type="EMBL" id="OMOD01000007">
    <property type="protein sequence ID" value="SPF32309.1"/>
    <property type="molecule type" value="Genomic_DNA"/>
</dbReference>
<proteinExistence type="inferred from homology"/>
<evidence type="ECO:0000256" key="12">
    <source>
        <dbReference type="ARBA" id="ARBA00023080"/>
    </source>
</evidence>
<dbReference type="GO" id="GO:0006183">
    <property type="term" value="P:GTP biosynthetic process"/>
    <property type="evidence" value="ECO:0007669"/>
    <property type="project" value="UniProtKB-UniRule"/>
</dbReference>
<keyword evidence="6 13" id="KW-0808">Transferase</keyword>
<dbReference type="InterPro" id="IPR034907">
    <property type="entry name" value="NDK-like_dom"/>
</dbReference>
<evidence type="ECO:0000313" key="19">
    <source>
        <dbReference type="Proteomes" id="UP000238701"/>
    </source>
</evidence>
<keyword evidence="12 13" id="KW-0546">Nucleotide metabolism</keyword>
<dbReference type="GO" id="GO:0005737">
    <property type="term" value="C:cytoplasm"/>
    <property type="evidence" value="ECO:0007669"/>
    <property type="project" value="UniProtKB-SubCell"/>
</dbReference>
<keyword evidence="10 13" id="KW-0067">ATP-binding</keyword>
<dbReference type="InterPro" id="IPR036850">
    <property type="entry name" value="NDK-like_dom_sf"/>
</dbReference>
<comment type="cofactor">
    <cofactor evidence="13">
        <name>Mg(2+)</name>
        <dbReference type="ChEBI" id="CHEBI:18420"/>
    </cofactor>
</comment>
<evidence type="ECO:0000256" key="4">
    <source>
        <dbReference type="ARBA" id="ARBA00022490"/>
    </source>
</evidence>
<evidence type="ECO:0000256" key="10">
    <source>
        <dbReference type="ARBA" id="ARBA00022840"/>
    </source>
</evidence>
<dbReference type="NCBIfam" id="NF001908">
    <property type="entry name" value="PRK00668.1"/>
    <property type="match status" value="1"/>
</dbReference>
<evidence type="ECO:0000256" key="7">
    <source>
        <dbReference type="ARBA" id="ARBA00022723"/>
    </source>
</evidence>
<evidence type="ECO:0000256" key="3">
    <source>
        <dbReference type="ARBA" id="ARBA00017632"/>
    </source>
</evidence>
<name>A0A2U3JY93_9BACT</name>
<dbReference type="InterPro" id="IPR001564">
    <property type="entry name" value="Nucleoside_diP_kinase"/>
</dbReference>
<evidence type="ECO:0000256" key="8">
    <source>
        <dbReference type="ARBA" id="ARBA00022741"/>
    </source>
</evidence>
<keyword evidence="9 13" id="KW-0418">Kinase</keyword>
<comment type="catalytic activity">
    <reaction evidence="13 16">
        <text>a 2'-deoxyribonucleoside 5'-diphosphate + ATP = a 2'-deoxyribonucleoside 5'-triphosphate + ADP</text>
        <dbReference type="Rhea" id="RHEA:44640"/>
        <dbReference type="ChEBI" id="CHEBI:30616"/>
        <dbReference type="ChEBI" id="CHEBI:61560"/>
        <dbReference type="ChEBI" id="CHEBI:73316"/>
        <dbReference type="ChEBI" id="CHEBI:456216"/>
        <dbReference type="EC" id="2.7.4.6"/>
    </reaction>
</comment>
<reference evidence="19" key="1">
    <citation type="submission" date="2018-02" db="EMBL/GenBank/DDBJ databases">
        <authorList>
            <person name="Hausmann B."/>
        </authorList>
    </citation>
    <scope>NUCLEOTIDE SEQUENCE [LARGE SCALE GENOMIC DNA]</scope>
    <source>
        <strain evidence="19">Peat soil MAG SbA1</strain>
    </source>
</reference>
<evidence type="ECO:0000256" key="1">
    <source>
        <dbReference type="ARBA" id="ARBA00008142"/>
    </source>
</evidence>
<dbReference type="Gene3D" id="3.30.70.141">
    <property type="entry name" value="Nucleoside diphosphate kinase-like domain"/>
    <property type="match status" value="1"/>
</dbReference>
<keyword evidence="7 13" id="KW-0479">Metal-binding</keyword>
<dbReference type="PRINTS" id="PR01243">
    <property type="entry name" value="NUCDPKINASE"/>
</dbReference>
<sequence>MKTLQRTLTIVKPDAVRKNAIGDIIEQFEKNGFRILAMKMLEISKHQAEQFYAVHAGRPFYNSLTDFMSSGPIVALALEKENAIADLRKLMGATNPANAEEGTIRKKWATNIERNAVHGSDAEDTARFELSFFFAGYELAK</sequence>
<evidence type="ECO:0000313" key="18">
    <source>
        <dbReference type="EMBL" id="SPF32309.1"/>
    </source>
</evidence>
<dbReference type="PANTHER" id="PTHR46161">
    <property type="entry name" value="NUCLEOSIDE DIPHOSPHATE KINASE"/>
    <property type="match status" value="1"/>
</dbReference>
<dbReference type="FunFam" id="3.30.70.141:FF:000003">
    <property type="entry name" value="Nucleoside diphosphate kinase"/>
    <property type="match status" value="1"/>
</dbReference>
<feature type="domain" description="Nucleoside diphosphate kinase-like" evidence="17">
    <location>
        <begin position="4"/>
        <end position="141"/>
    </location>
</feature>
<dbReference type="Pfam" id="PF00334">
    <property type="entry name" value="NDK"/>
    <property type="match status" value="1"/>
</dbReference>
<keyword evidence="8 13" id="KW-0547">Nucleotide-binding</keyword>
<evidence type="ECO:0000259" key="17">
    <source>
        <dbReference type="SMART" id="SM00562"/>
    </source>
</evidence>
<dbReference type="GO" id="GO:0046872">
    <property type="term" value="F:metal ion binding"/>
    <property type="evidence" value="ECO:0007669"/>
    <property type="project" value="UniProtKB-KW"/>
</dbReference>
<dbReference type="GO" id="GO:0006241">
    <property type="term" value="P:CTP biosynthetic process"/>
    <property type="evidence" value="ECO:0007669"/>
    <property type="project" value="UniProtKB-UniRule"/>
</dbReference>
<comment type="catalytic activity">
    <reaction evidence="13">
        <text>a ribonucleoside 5'-diphosphate + ATP = a ribonucleoside 5'-triphosphate + ADP</text>
        <dbReference type="Rhea" id="RHEA:18113"/>
        <dbReference type="ChEBI" id="CHEBI:30616"/>
        <dbReference type="ChEBI" id="CHEBI:57930"/>
        <dbReference type="ChEBI" id="CHEBI:61557"/>
        <dbReference type="ChEBI" id="CHEBI:456216"/>
        <dbReference type="EC" id="2.7.4.6"/>
    </reaction>
</comment>
<dbReference type="HAMAP" id="MF_00451">
    <property type="entry name" value="NDP_kinase"/>
    <property type="match status" value="1"/>
</dbReference>
<dbReference type="SUPFAM" id="SSF54919">
    <property type="entry name" value="Nucleoside diphosphate kinase, NDK"/>
    <property type="match status" value="1"/>
</dbReference>
<dbReference type="SMART" id="SM00562">
    <property type="entry name" value="NDK"/>
    <property type="match status" value="1"/>
</dbReference>
<feature type="binding site" evidence="13 14">
    <location>
        <position position="94"/>
    </location>
    <ligand>
        <name>ATP</name>
        <dbReference type="ChEBI" id="CHEBI:30616"/>
    </ligand>
</feature>
<dbReference type="OrthoDB" id="9801161at2"/>
<protein>
    <recommendedName>
        <fullName evidence="3 13">Nucleoside diphosphate kinase</fullName>
        <shortName evidence="13">NDK</shortName>
        <shortName evidence="13">NDP kinase</shortName>
        <ecNumber evidence="2 13">2.7.4.6</ecNumber>
    </recommendedName>
    <alternativeName>
        <fullName evidence="13">Nucleoside-2-P kinase</fullName>
    </alternativeName>
</protein>
<evidence type="ECO:0000256" key="11">
    <source>
        <dbReference type="ARBA" id="ARBA00022842"/>
    </source>
</evidence>
<dbReference type="AlphaFoldDB" id="A0A2U3JY93"/>
<evidence type="ECO:0000256" key="9">
    <source>
        <dbReference type="ARBA" id="ARBA00022777"/>
    </source>
</evidence>
<dbReference type="GO" id="GO:0006228">
    <property type="term" value="P:UTP biosynthetic process"/>
    <property type="evidence" value="ECO:0007669"/>
    <property type="project" value="UniProtKB-UniRule"/>
</dbReference>
<dbReference type="EC" id="2.7.4.6" evidence="2 13"/>
<comment type="subunit">
    <text evidence="13">Homotetramer.</text>
</comment>
<feature type="binding site" evidence="13 14">
    <location>
        <position position="105"/>
    </location>
    <ligand>
        <name>ATP</name>
        <dbReference type="ChEBI" id="CHEBI:30616"/>
    </ligand>
</feature>
<comment type="subcellular location">
    <subcellularLocation>
        <location evidence="13">Cytoplasm</location>
    </subcellularLocation>
</comment>
<keyword evidence="11 13" id="KW-0460">Magnesium</keyword>
<evidence type="ECO:0000256" key="6">
    <source>
        <dbReference type="ARBA" id="ARBA00022679"/>
    </source>
</evidence>